<sequence>MKETTVDLWIKDFIELTDTQFERFEQAIKSERGFWLYDIKEKKIYLSDGVVYLTIQSENIEDYVQKLLAENEFIHLLNLAKESIENKQNGFSIRVKLKEGR</sequence>
<organism evidence="1 2">
    <name type="scientific">Caldicellulosiruptor naganoensis</name>
    <dbReference type="NCBI Taxonomy" id="29324"/>
    <lineage>
        <taxon>Bacteria</taxon>
        <taxon>Bacillati</taxon>
        <taxon>Bacillota</taxon>
        <taxon>Bacillota incertae sedis</taxon>
        <taxon>Caldicellulosiruptorales</taxon>
        <taxon>Caldicellulosiruptoraceae</taxon>
        <taxon>Caldicellulosiruptor</taxon>
    </lineage>
</organism>
<dbReference type="RefSeq" id="WP_235374985.1">
    <property type="nucleotide sequence ID" value="NZ_CP113864.1"/>
</dbReference>
<keyword evidence="2" id="KW-1185">Reference proteome</keyword>
<proteinExistence type="predicted"/>
<gene>
    <name evidence="1" type="ORF">OTJ99_002074</name>
</gene>
<protein>
    <submittedName>
        <fullName evidence="1">Uncharacterized protein</fullName>
    </submittedName>
</protein>
<accession>A0ABY7BIR0</accession>
<evidence type="ECO:0000313" key="1">
    <source>
        <dbReference type="EMBL" id="WAM31239.1"/>
    </source>
</evidence>
<evidence type="ECO:0000313" key="2">
    <source>
        <dbReference type="Proteomes" id="UP001164745"/>
    </source>
</evidence>
<reference evidence="1" key="1">
    <citation type="submission" date="2022-12" db="EMBL/GenBank/DDBJ databases">
        <authorList>
            <person name="Bing R.G."/>
            <person name="Willard D.J."/>
            <person name="Manesh M.J.H."/>
            <person name="Laemthong T."/>
            <person name="Crosby J.R."/>
            <person name="Kelly R.M."/>
        </authorList>
    </citation>
    <scope>NUCLEOTIDE SEQUENCE</scope>
    <source>
        <strain evidence="1">DSM 8991</strain>
    </source>
</reference>
<dbReference type="EMBL" id="CP113864">
    <property type="protein sequence ID" value="WAM31239.1"/>
    <property type="molecule type" value="Genomic_DNA"/>
</dbReference>
<name>A0ABY7BIR0_9FIRM</name>
<dbReference type="Proteomes" id="UP001164745">
    <property type="component" value="Chromosome"/>
</dbReference>